<name>A0A4R5MMP9_9SPHI</name>
<reference evidence="2 3" key="1">
    <citation type="submission" date="2019-02" db="EMBL/GenBank/DDBJ databases">
        <title>Pedobacter sp. nov., a novel speices isolated from soil of pinguins habitat in Antarcitica.</title>
        <authorList>
            <person name="He R.-H."/>
        </authorList>
    </citation>
    <scope>NUCLEOTIDE SEQUENCE [LARGE SCALE GENOMIC DNA]</scope>
    <source>
        <strain evidence="2 3">E01020</strain>
    </source>
</reference>
<proteinExistence type="predicted"/>
<evidence type="ECO:0000313" key="3">
    <source>
        <dbReference type="Proteomes" id="UP000295668"/>
    </source>
</evidence>
<keyword evidence="1" id="KW-1133">Transmembrane helix</keyword>
<feature type="transmembrane region" description="Helical" evidence="1">
    <location>
        <begin position="12"/>
        <end position="32"/>
    </location>
</feature>
<evidence type="ECO:0000256" key="1">
    <source>
        <dbReference type="SAM" id="Phobius"/>
    </source>
</evidence>
<keyword evidence="1" id="KW-0812">Transmembrane</keyword>
<accession>A0A4R5MMP9</accession>
<dbReference type="AlphaFoldDB" id="A0A4R5MMP9"/>
<protein>
    <recommendedName>
        <fullName evidence="4">DUF304 domain-containing protein</fullName>
    </recommendedName>
</protein>
<dbReference type="EMBL" id="SJCY01000004">
    <property type="protein sequence ID" value="TDG36409.1"/>
    <property type="molecule type" value="Genomic_DNA"/>
</dbReference>
<keyword evidence="3" id="KW-1185">Reference proteome</keyword>
<evidence type="ECO:0008006" key="4">
    <source>
        <dbReference type="Google" id="ProtNLM"/>
    </source>
</evidence>
<organism evidence="2 3">
    <name type="scientific">Pedobacter changchengzhani</name>
    <dbReference type="NCBI Taxonomy" id="2529274"/>
    <lineage>
        <taxon>Bacteria</taxon>
        <taxon>Pseudomonadati</taxon>
        <taxon>Bacteroidota</taxon>
        <taxon>Sphingobacteriia</taxon>
        <taxon>Sphingobacteriales</taxon>
        <taxon>Sphingobacteriaceae</taxon>
        <taxon>Pedobacter</taxon>
    </lineage>
</organism>
<sequence length="115" mass="12872">MNIINGTGSVISLGAFSMFGFILLPLLLFASYRNNLCTVSVNGVRIGKKMYPFKIFKFSIADYDLPIADRPIVSTFKKTYHKLVITRNSSKSNSVEQDLDIFSSDLKKLKQALSI</sequence>
<keyword evidence="1" id="KW-0472">Membrane</keyword>
<evidence type="ECO:0000313" key="2">
    <source>
        <dbReference type="EMBL" id="TDG36409.1"/>
    </source>
</evidence>
<dbReference type="OrthoDB" id="767769at2"/>
<dbReference type="Proteomes" id="UP000295668">
    <property type="component" value="Unassembled WGS sequence"/>
</dbReference>
<gene>
    <name evidence="2" type="ORF">EZJ43_07780</name>
</gene>
<comment type="caution">
    <text evidence="2">The sequence shown here is derived from an EMBL/GenBank/DDBJ whole genome shotgun (WGS) entry which is preliminary data.</text>
</comment>
<dbReference type="RefSeq" id="WP_133262138.1">
    <property type="nucleotide sequence ID" value="NZ_SJCY01000004.1"/>
</dbReference>